<evidence type="ECO:0008006" key="3">
    <source>
        <dbReference type="Google" id="ProtNLM"/>
    </source>
</evidence>
<evidence type="ECO:0000313" key="1">
    <source>
        <dbReference type="EMBL" id="GKX29953.1"/>
    </source>
</evidence>
<evidence type="ECO:0000313" key="2">
    <source>
        <dbReference type="Proteomes" id="UP001144256"/>
    </source>
</evidence>
<keyword evidence="2" id="KW-1185">Reference proteome</keyword>
<sequence>MPQRIMYIPLDERPVNVVYPKMILDISDVEVLLPPVNIMGMKKKNADISLLSNWMEANISDIDYLVLSIDMFIYGGLIPSRIHNRPYIQCINNLNLLKKFKNINDKLKIYAFDTIMRVPSYNSDDEEPDYYELYGEKIFELGALMDKISQNISSNEEKQQQEIIKEEIPSDAMQDYIKRRELNNKITKAVINYVEEDIIDFLIIPMDDCSEFGFSSKERRNIMSIIRQKGLLHKIYSYPGADEVGCTLVTRAFNKIIKYQPRLYIRYSSVVGPTLIPRLEDRSVHETVKYQIIAAGGIVVDNSLECDFVLMVNPPSYNTLRLYDGNDSIFKRIELNDPYRNINEFVLAVKYYIEKDIPCAVADVAQVNDVDDDMMMLLKSYHLLDKLLSYAGWNTSSNTLGTVIAHSMVTSYYIVNNKLYDSNEIKSKKFLCQRYLEDWAYQHYVRKDIIDMLEDMQISYFNLEDKLDYVCDTIKDKLYDFQNKNLMGLKFDFDVNIPWNRLYEIGITFK</sequence>
<dbReference type="EMBL" id="BRLB01000006">
    <property type="protein sequence ID" value="GKX29953.1"/>
    <property type="molecule type" value="Genomic_DNA"/>
</dbReference>
<organism evidence="1 2">
    <name type="scientific">Vallitalea longa</name>
    <dbReference type="NCBI Taxonomy" id="2936439"/>
    <lineage>
        <taxon>Bacteria</taxon>
        <taxon>Bacillati</taxon>
        <taxon>Bacillota</taxon>
        <taxon>Clostridia</taxon>
        <taxon>Lachnospirales</taxon>
        <taxon>Vallitaleaceae</taxon>
        <taxon>Vallitalea</taxon>
    </lineage>
</organism>
<dbReference type="RefSeq" id="WP_281815737.1">
    <property type="nucleotide sequence ID" value="NZ_BRLB01000006.1"/>
</dbReference>
<protein>
    <recommendedName>
        <fullName evidence="3">DUF4127 family protein</fullName>
    </recommendedName>
</protein>
<gene>
    <name evidence="1" type="ORF">SH1V18_24330</name>
</gene>
<reference evidence="1" key="1">
    <citation type="submission" date="2022-06" db="EMBL/GenBank/DDBJ databases">
        <title>Vallitalea longa sp. nov., an anaerobic bacterium isolated from marine sediment.</title>
        <authorList>
            <person name="Hirano S."/>
            <person name="Terahara T."/>
            <person name="Mori K."/>
            <person name="Hamada M."/>
            <person name="Matsumoto R."/>
            <person name="Kobayashi T."/>
        </authorList>
    </citation>
    <scope>NUCLEOTIDE SEQUENCE</scope>
    <source>
        <strain evidence="1">SH18-1</strain>
    </source>
</reference>
<dbReference type="Pfam" id="PF13552">
    <property type="entry name" value="DUF4127"/>
    <property type="match status" value="1"/>
</dbReference>
<dbReference type="Proteomes" id="UP001144256">
    <property type="component" value="Unassembled WGS sequence"/>
</dbReference>
<dbReference type="InterPro" id="IPR025394">
    <property type="entry name" value="DUF4127"/>
</dbReference>
<name>A0A9W5YEX5_9FIRM</name>
<proteinExistence type="predicted"/>
<comment type="caution">
    <text evidence="1">The sequence shown here is derived from an EMBL/GenBank/DDBJ whole genome shotgun (WGS) entry which is preliminary data.</text>
</comment>
<dbReference type="AlphaFoldDB" id="A0A9W5YEX5"/>
<accession>A0A9W5YEX5</accession>